<dbReference type="KEGG" id="coy:HF329_31765"/>
<evidence type="ECO:0000313" key="2">
    <source>
        <dbReference type="EMBL" id="QJB35633.1"/>
    </source>
</evidence>
<feature type="transmembrane region" description="Helical" evidence="1">
    <location>
        <begin position="65"/>
        <end position="83"/>
    </location>
</feature>
<feature type="transmembrane region" description="Helical" evidence="1">
    <location>
        <begin position="104"/>
        <end position="128"/>
    </location>
</feature>
<feature type="transmembrane region" description="Helical" evidence="1">
    <location>
        <begin position="31"/>
        <end position="53"/>
    </location>
</feature>
<evidence type="ECO:0000313" key="3">
    <source>
        <dbReference type="EMBL" id="QJB42169.1"/>
    </source>
</evidence>
<dbReference type="Proteomes" id="UP000503144">
    <property type="component" value="Chromosome"/>
</dbReference>
<dbReference type="Proteomes" id="UP000502421">
    <property type="component" value="Chromosome"/>
</dbReference>
<evidence type="ECO:0000256" key="1">
    <source>
        <dbReference type="SAM" id="Phobius"/>
    </source>
</evidence>
<keyword evidence="1" id="KW-0812">Transmembrane</keyword>
<keyword evidence="1" id="KW-1133">Transmembrane helix</keyword>
<evidence type="ECO:0000313" key="5">
    <source>
        <dbReference type="Proteomes" id="UP000503144"/>
    </source>
</evidence>
<dbReference type="EMBL" id="CP051205">
    <property type="protein sequence ID" value="QJB35633.1"/>
    <property type="molecule type" value="Genomic_DNA"/>
</dbReference>
<name>A0AAE6ZNX4_9BACT</name>
<reference evidence="2" key="2">
    <citation type="submission" date="2020-09" db="EMBL/GenBank/DDBJ databases">
        <authorList>
            <person name="Kittiwongwattana C."/>
        </authorList>
    </citation>
    <scope>NUCLEOTIDE SEQUENCE</scope>
    <source>
        <strain evidence="2">1310</strain>
    </source>
</reference>
<reference evidence="4 5" key="1">
    <citation type="submission" date="2020-04" db="EMBL/GenBank/DDBJ databases">
        <authorList>
            <person name="Kittiwongwattana C."/>
        </authorList>
    </citation>
    <scope>NUCLEOTIDE SEQUENCE [LARGE SCALE GENOMIC DNA]</scope>
    <source>
        <strain evidence="3 5">1303</strain>
        <strain evidence="4">1310</strain>
    </source>
</reference>
<proteinExistence type="predicted"/>
<dbReference type="AlphaFoldDB" id="A0AAE6ZNX4"/>
<dbReference type="EMBL" id="CP051204">
    <property type="protein sequence ID" value="QJB42169.1"/>
    <property type="molecule type" value="Genomic_DNA"/>
</dbReference>
<evidence type="ECO:0000313" key="4">
    <source>
        <dbReference type="Proteomes" id="UP000502421"/>
    </source>
</evidence>
<sequence length="137" mass="16687">MMLKKGYSYFFYKMYRFAENAPSRWWSEWKAMLSVVVLEIMFLMTLEGYFSIIFKHDIIPGYDNLVTITQAVVITIFNYFFFLHNDKWKLYIKELDKQSKRQQLIGGLVVWSLVFLIFANLIFMFYLMSKIDWSLYR</sequence>
<protein>
    <submittedName>
        <fullName evidence="2">Uncharacterized protein</fullName>
    </submittedName>
</protein>
<accession>A0AAE6ZNX4</accession>
<dbReference type="RefSeq" id="WP_168810910.1">
    <property type="nucleotide sequence ID" value="NZ_CP051204.2"/>
</dbReference>
<organism evidence="2 4">
    <name type="scientific">Chitinophaga oryzae</name>
    <dbReference type="NCBI Taxonomy" id="2725414"/>
    <lineage>
        <taxon>Bacteria</taxon>
        <taxon>Pseudomonadati</taxon>
        <taxon>Bacteroidota</taxon>
        <taxon>Chitinophagia</taxon>
        <taxon>Chitinophagales</taxon>
        <taxon>Chitinophagaceae</taxon>
        <taxon>Chitinophaga</taxon>
    </lineage>
</organism>
<keyword evidence="1" id="KW-0472">Membrane</keyword>
<keyword evidence="5" id="KW-1185">Reference proteome</keyword>
<gene>
    <name evidence="3" type="ORF">HF324_31760</name>
    <name evidence="2" type="ORF">HF329_31765</name>
</gene>